<evidence type="ECO:0000256" key="5">
    <source>
        <dbReference type="NCBIfam" id="TIGR00112"/>
    </source>
</evidence>
<dbReference type="Proteomes" id="UP000198711">
    <property type="component" value="Unassembled WGS sequence"/>
</dbReference>
<sequence>MNKKIAIIGGGNLGMAMAEGLVNSHFIKPEHLVVTKRNISTLKSLETKGVMVSNDNAEAIRYAEWIILAVKPFQIKEVLASLQPLLDPQKHVLVSVVTGVWIKDIQEIVGDRFAVFRAMPNTAIAIQQSMTCICAHQASEEQIQYVSALFDQLGRSVFIEEKLMDAATVLGACGTAYAMRYIRANIQGGIEIGFSAATASLIAAQTVKGAAELLLQKNTHPEQEIDKVTTPKGCTIAGLNEMEHQGFSSSLIKGIVTSYKKIVDDM</sequence>
<dbReference type="NCBIfam" id="TIGR00112">
    <property type="entry name" value="proC"/>
    <property type="match status" value="1"/>
</dbReference>
<dbReference type="InterPro" id="IPR036291">
    <property type="entry name" value="NAD(P)-bd_dom_sf"/>
</dbReference>
<keyword evidence="10" id="KW-1185">Reference proteome</keyword>
<dbReference type="GO" id="GO:0005737">
    <property type="term" value="C:cytoplasm"/>
    <property type="evidence" value="ECO:0007669"/>
    <property type="project" value="UniProtKB-SubCell"/>
</dbReference>
<evidence type="ECO:0000313" key="10">
    <source>
        <dbReference type="Proteomes" id="UP000198711"/>
    </source>
</evidence>
<evidence type="ECO:0000313" key="9">
    <source>
        <dbReference type="EMBL" id="SDW32972.1"/>
    </source>
</evidence>
<evidence type="ECO:0000259" key="7">
    <source>
        <dbReference type="Pfam" id="PF03807"/>
    </source>
</evidence>
<dbReference type="AlphaFoldDB" id="A0A8X8LD18"/>
<feature type="domain" description="Pyrroline-5-carboxylate reductase catalytic N-terminal" evidence="7">
    <location>
        <begin position="4"/>
        <end position="98"/>
    </location>
</feature>
<evidence type="ECO:0000256" key="4">
    <source>
        <dbReference type="HAMAP-Rule" id="MF_01925"/>
    </source>
</evidence>
<evidence type="ECO:0000256" key="3">
    <source>
        <dbReference type="ARBA" id="ARBA00023002"/>
    </source>
</evidence>
<evidence type="ECO:0000256" key="2">
    <source>
        <dbReference type="ARBA" id="ARBA00022857"/>
    </source>
</evidence>
<dbReference type="RefSeq" id="WP_092722002.1">
    <property type="nucleotide sequence ID" value="NZ_FNNO01000002.1"/>
</dbReference>
<dbReference type="Gene3D" id="3.40.50.720">
    <property type="entry name" value="NAD(P)-binding Rossmann-like Domain"/>
    <property type="match status" value="1"/>
</dbReference>
<dbReference type="InterPro" id="IPR029036">
    <property type="entry name" value="P5CR_dimer"/>
</dbReference>
<accession>A0A8X8LD18</accession>
<dbReference type="Gene3D" id="1.10.3730.10">
    <property type="entry name" value="ProC C-terminal domain-like"/>
    <property type="match status" value="1"/>
</dbReference>
<dbReference type="FunFam" id="1.10.3730.10:FF:000001">
    <property type="entry name" value="Pyrroline-5-carboxylate reductase"/>
    <property type="match status" value="1"/>
</dbReference>
<comment type="similarity">
    <text evidence="1 4">Belongs to the pyrroline-5-carboxylate reductase family.</text>
</comment>
<dbReference type="PIRSF" id="PIRSF000193">
    <property type="entry name" value="Pyrrol-5-carb_rd"/>
    <property type="match status" value="1"/>
</dbReference>
<dbReference type="SUPFAM" id="SSF51735">
    <property type="entry name" value="NAD(P)-binding Rossmann-fold domains"/>
    <property type="match status" value="1"/>
</dbReference>
<keyword evidence="4" id="KW-0963">Cytoplasm</keyword>
<evidence type="ECO:0000256" key="6">
    <source>
        <dbReference type="PIRSR" id="PIRSR000193-1"/>
    </source>
</evidence>
<comment type="caution">
    <text evidence="9">The sequence shown here is derived from an EMBL/GenBank/DDBJ whole genome shotgun (WGS) entry which is preliminary data.</text>
</comment>
<keyword evidence="4" id="KW-0641">Proline biosynthesis</keyword>
<dbReference type="InterPro" id="IPR000304">
    <property type="entry name" value="Pyrroline-COOH_reductase"/>
</dbReference>
<dbReference type="HAMAP" id="MF_01925">
    <property type="entry name" value="P5C_reductase"/>
    <property type="match status" value="1"/>
</dbReference>
<protein>
    <recommendedName>
        <fullName evidence="4 5">Pyrroline-5-carboxylate reductase</fullName>
        <shortName evidence="4">P5C reductase</shortName>
        <shortName evidence="4">P5CR</shortName>
        <ecNumber evidence="4 5">1.5.1.2</ecNumber>
    </recommendedName>
    <alternativeName>
        <fullName evidence="4">PCA reductase</fullName>
    </alternativeName>
</protein>
<dbReference type="EC" id="1.5.1.2" evidence="4 5"/>
<evidence type="ECO:0000259" key="8">
    <source>
        <dbReference type="Pfam" id="PF14748"/>
    </source>
</evidence>
<comment type="catalytic activity">
    <reaction evidence="4">
        <text>L-proline + NADP(+) = (S)-1-pyrroline-5-carboxylate + NADPH + 2 H(+)</text>
        <dbReference type="Rhea" id="RHEA:14109"/>
        <dbReference type="ChEBI" id="CHEBI:15378"/>
        <dbReference type="ChEBI" id="CHEBI:17388"/>
        <dbReference type="ChEBI" id="CHEBI:57783"/>
        <dbReference type="ChEBI" id="CHEBI:58349"/>
        <dbReference type="ChEBI" id="CHEBI:60039"/>
        <dbReference type="EC" id="1.5.1.2"/>
    </reaction>
</comment>
<dbReference type="InterPro" id="IPR028939">
    <property type="entry name" value="P5C_Rdtase_cat_N"/>
</dbReference>
<keyword evidence="2 4" id="KW-0521">NADP</keyword>
<dbReference type="InterPro" id="IPR008927">
    <property type="entry name" value="6-PGluconate_DH-like_C_sf"/>
</dbReference>
<name>A0A8X8LD18_9BACT</name>
<feature type="binding site" evidence="6">
    <location>
        <begin position="69"/>
        <end position="72"/>
    </location>
    <ligand>
        <name>NADP(+)</name>
        <dbReference type="ChEBI" id="CHEBI:58349"/>
    </ligand>
</feature>
<comment type="function">
    <text evidence="4">Catalyzes the reduction of 1-pyrroline-5-carboxylate (PCA) to L-proline.</text>
</comment>
<feature type="domain" description="Pyrroline-5-carboxylate reductase dimerisation" evidence="8">
    <location>
        <begin position="161"/>
        <end position="261"/>
    </location>
</feature>
<proteinExistence type="inferred from homology"/>
<keyword evidence="4" id="KW-0028">Amino-acid biosynthesis</keyword>
<gene>
    <name evidence="4" type="primary">proC</name>
    <name evidence="9" type="ORF">SAMN05444410_1027</name>
</gene>
<dbReference type="Pfam" id="PF03807">
    <property type="entry name" value="F420_oxidored"/>
    <property type="match status" value="1"/>
</dbReference>
<organism evidence="9 10">
    <name type="scientific">Hydrobacter penzbergensis</name>
    <dbReference type="NCBI Taxonomy" id="1235997"/>
    <lineage>
        <taxon>Bacteria</taxon>
        <taxon>Pseudomonadati</taxon>
        <taxon>Bacteroidota</taxon>
        <taxon>Chitinophagia</taxon>
        <taxon>Chitinophagales</taxon>
        <taxon>Chitinophagaceae</taxon>
        <taxon>Hydrobacter</taxon>
    </lineage>
</organism>
<comment type="pathway">
    <text evidence="4">Amino-acid biosynthesis; L-proline biosynthesis; L-proline from L-glutamate 5-semialdehyde: step 1/1.</text>
</comment>
<dbReference type="SUPFAM" id="SSF48179">
    <property type="entry name" value="6-phosphogluconate dehydrogenase C-terminal domain-like"/>
    <property type="match status" value="1"/>
</dbReference>
<keyword evidence="3 4" id="KW-0560">Oxidoreductase</keyword>
<dbReference type="GO" id="GO:0055129">
    <property type="term" value="P:L-proline biosynthetic process"/>
    <property type="evidence" value="ECO:0007669"/>
    <property type="project" value="UniProtKB-UniRule"/>
</dbReference>
<reference evidence="9 10" key="1">
    <citation type="submission" date="2016-10" db="EMBL/GenBank/DDBJ databases">
        <authorList>
            <person name="Varghese N."/>
            <person name="Submissions S."/>
        </authorList>
    </citation>
    <scope>NUCLEOTIDE SEQUENCE [LARGE SCALE GENOMIC DNA]</scope>
    <source>
        <strain evidence="9 10">DSM 25353</strain>
    </source>
</reference>
<feature type="binding site" evidence="6">
    <location>
        <position position="56"/>
    </location>
    <ligand>
        <name>NADPH</name>
        <dbReference type="ChEBI" id="CHEBI:57783"/>
    </ligand>
</feature>
<dbReference type="PANTHER" id="PTHR11645:SF0">
    <property type="entry name" value="PYRROLINE-5-CARBOXYLATE REDUCTASE 3"/>
    <property type="match status" value="1"/>
</dbReference>
<dbReference type="PANTHER" id="PTHR11645">
    <property type="entry name" value="PYRROLINE-5-CARBOXYLATE REDUCTASE"/>
    <property type="match status" value="1"/>
</dbReference>
<dbReference type="EMBL" id="FNNO01000002">
    <property type="protein sequence ID" value="SDW32972.1"/>
    <property type="molecule type" value="Genomic_DNA"/>
</dbReference>
<feature type="binding site" evidence="6">
    <location>
        <begin position="8"/>
        <end position="13"/>
    </location>
    <ligand>
        <name>NADP(+)</name>
        <dbReference type="ChEBI" id="CHEBI:58349"/>
    </ligand>
</feature>
<dbReference type="GO" id="GO:0004735">
    <property type="term" value="F:pyrroline-5-carboxylate reductase activity"/>
    <property type="evidence" value="ECO:0007669"/>
    <property type="project" value="UniProtKB-UniRule"/>
</dbReference>
<dbReference type="Pfam" id="PF14748">
    <property type="entry name" value="P5CR_dimer"/>
    <property type="match status" value="1"/>
</dbReference>
<evidence type="ECO:0000256" key="1">
    <source>
        <dbReference type="ARBA" id="ARBA00005525"/>
    </source>
</evidence>
<comment type="subcellular location">
    <subcellularLocation>
        <location evidence="4">Cytoplasm</location>
    </subcellularLocation>
</comment>
<comment type="catalytic activity">
    <reaction evidence="4">
        <text>L-proline + NAD(+) = (S)-1-pyrroline-5-carboxylate + NADH + 2 H(+)</text>
        <dbReference type="Rhea" id="RHEA:14105"/>
        <dbReference type="ChEBI" id="CHEBI:15378"/>
        <dbReference type="ChEBI" id="CHEBI:17388"/>
        <dbReference type="ChEBI" id="CHEBI:57540"/>
        <dbReference type="ChEBI" id="CHEBI:57945"/>
        <dbReference type="ChEBI" id="CHEBI:60039"/>
        <dbReference type="EC" id="1.5.1.2"/>
    </reaction>
</comment>